<reference evidence="2 3" key="1">
    <citation type="journal article" date="2012" name="BMC Genomics">
        <title>Tools to kill: Genome of one of the most destructive plant pathogenic fungi Macrophomina phaseolina.</title>
        <authorList>
            <person name="Islam M.S."/>
            <person name="Haque M.S."/>
            <person name="Islam M.M."/>
            <person name="Emdad E.M."/>
            <person name="Halim A."/>
            <person name="Hossen Q.M.M."/>
            <person name="Hossain M.Z."/>
            <person name="Ahmed B."/>
            <person name="Rahim S."/>
            <person name="Rahman M.S."/>
            <person name="Alam M.M."/>
            <person name="Hou S."/>
            <person name="Wan X."/>
            <person name="Saito J.A."/>
            <person name="Alam M."/>
        </authorList>
    </citation>
    <scope>NUCLEOTIDE SEQUENCE [LARGE SCALE GENOMIC DNA]</scope>
    <source>
        <strain evidence="2 3">MS6</strain>
    </source>
</reference>
<dbReference type="HOGENOM" id="CLU_2061953_0_0_1"/>
<feature type="compositionally biased region" description="Basic and acidic residues" evidence="1">
    <location>
        <begin position="45"/>
        <end position="55"/>
    </location>
</feature>
<protein>
    <submittedName>
        <fullName evidence="2">Uncharacterized protein</fullName>
    </submittedName>
</protein>
<evidence type="ECO:0000256" key="1">
    <source>
        <dbReference type="SAM" id="MobiDB-lite"/>
    </source>
</evidence>
<feature type="compositionally biased region" description="Basic and acidic residues" evidence="1">
    <location>
        <begin position="68"/>
        <end position="85"/>
    </location>
</feature>
<dbReference type="InParanoid" id="K2RIS3"/>
<dbReference type="Proteomes" id="UP000007129">
    <property type="component" value="Unassembled WGS sequence"/>
</dbReference>
<feature type="compositionally biased region" description="Polar residues" evidence="1">
    <location>
        <begin position="1"/>
        <end position="14"/>
    </location>
</feature>
<comment type="caution">
    <text evidence="2">The sequence shown here is derived from an EMBL/GenBank/DDBJ whole genome shotgun (WGS) entry which is preliminary data.</text>
</comment>
<dbReference type="VEuPathDB" id="FungiDB:MPH_10035"/>
<proteinExistence type="predicted"/>
<accession>K2RIS3</accession>
<name>K2RIS3_MACPH</name>
<gene>
    <name evidence="2" type="ORF">MPH_10035</name>
</gene>
<sequence>MPSKICSSTRSPESASPKPSVRLPLCHSRPTSLIRFANSEAPPEAAREGCQEGREGRRRSSQAQEGEAGERGGLDAEPVLRDPQPRRQQAPPDPRPQPVPAQVQRHHRSARVPEEVRVG</sequence>
<dbReference type="EMBL" id="AHHD01000426">
    <property type="protein sequence ID" value="EKG12792.1"/>
    <property type="molecule type" value="Genomic_DNA"/>
</dbReference>
<evidence type="ECO:0000313" key="3">
    <source>
        <dbReference type="Proteomes" id="UP000007129"/>
    </source>
</evidence>
<organism evidence="2 3">
    <name type="scientific">Macrophomina phaseolina (strain MS6)</name>
    <name type="common">Charcoal rot fungus</name>
    <dbReference type="NCBI Taxonomy" id="1126212"/>
    <lineage>
        <taxon>Eukaryota</taxon>
        <taxon>Fungi</taxon>
        <taxon>Dikarya</taxon>
        <taxon>Ascomycota</taxon>
        <taxon>Pezizomycotina</taxon>
        <taxon>Dothideomycetes</taxon>
        <taxon>Dothideomycetes incertae sedis</taxon>
        <taxon>Botryosphaeriales</taxon>
        <taxon>Botryosphaeriaceae</taxon>
        <taxon>Macrophomina</taxon>
    </lineage>
</organism>
<feature type="region of interest" description="Disordered" evidence="1">
    <location>
        <begin position="1"/>
        <end position="119"/>
    </location>
</feature>
<dbReference type="AlphaFoldDB" id="K2RIS3"/>
<evidence type="ECO:0000313" key="2">
    <source>
        <dbReference type="EMBL" id="EKG12792.1"/>
    </source>
</evidence>